<dbReference type="EMBL" id="UZVY01000001">
    <property type="protein sequence ID" value="VDR42130.1"/>
    <property type="molecule type" value="Genomic_DNA"/>
</dbReference>
<dbReference type="RefSeq" id="WP_235659548.1">
    <property type="nucleotide sequence ID" value="NZ_CP101806.1"/>
</dbReference>
<evidence type="ECO:0000313" key="4">
    <source>
        <dbReference type="Proteomes" id="UP000280036"/>
    </source>
</evidence>
<evidence type="ECO:0000313" key="5">
    <source>
        <dbReference type="Proteomes" id="UP001058569"/>
    </source>
</evidence>
<evidence type="ECO:0000313" key="2">
    <source>
        <dbReference type="EMBL" id="UUD35044.1"/>
    </source>
</evidence>
<organism evidence="3 4">
    <name type="scientific">Mycoplasmopsis caviae</name>
    <dbReference type="NCBI Taxonomy" id="55603"/>
    <lineage>
        <taxon>Bacteria</taxon>
        <taxon>Bacillati</taxon>
        <taxon>Mycoplasmatota</taxon>
        <taxon>Mycoplasmoidales</taxon>
        <taxon>Metamycoplasmataceae</taxon>
        <taxon>Mycoplasmopsis</taxon>
    </lineage>
</organism>
<feature type="transmembrane region" description="Helical" evidence="1">
    <location>
        <begin position="25"/>
        <end position="46"/>
    </location>
</feature>
<proteinExistence type="predicted"/>
<name>A0A3P8MDR0_9BACT</name>
<evidence type="ECO:0000313" key="3">
    <source>
        <dbReference type="EMBL" id="VDR42130.1"/>
    </source>
</evidence>
<protein>
    <submittedName>
        <fullName evidence="3">Uncharacterized protein</fullName>
    </submittedName>
</protein>
<keyword evidence="1" id="KW-0472">Membrane</keyword>
<reference evidence="3 4" key="1">
    <citation type="submission" date="2018-12" db="EMBL/GenBank/DDBJ databases">
        <authorList>
            <consortium name="Pathogen Informatics"/>
        </authorList>
    </citation>
    <scope>NUCLEOTIDE SEQUENCE [LARGE SCALE GENOMIC DNA]</scope>
    <source>
        <strain evidence="3 4">NCTC10126</strain>
    </source>
</reference>
<evidence type="ECO:0000256" key="1">
    <source>
        <dbReference type="SAM" id="Phobius"/>
    </source>
</evidence>
<keyword evidence="5" id="KW-1185">Reference proteome</keyword>
<sequence>MNLLAKFRLLLETEFANGMPQPFGAFHLTFMFTFLILGTFLCATLWNKKEWVVKLTIGLIFLVMVFIEILKHFYWFGTVKETSASVYKYMY</sequence>
<keyword evidence="1" id="KW-1133">Transmembrane helix</keyword>
<keyword evidence="1" id="KW-0812">Transmembrane</keyword>
<dbReference type="Proteomes" id="UP000280036">
    <property type="component" value="Unassembled WGS sequence"/>
</dbReference>
<dbReference type="AlphaFoldDB" id="A0A3P8MDR0"/>
<feature type="transmembrane region" description="Helical" evidence="1">
    <location>
        <begin position="52"/>
        <end position="70"/>
    </location>
</feature>
<gene>
    <name evidence="3" type="ORF">NCTC10126_00629</name>
    <name evidence="2" type="ORF">NPA07_04535</name>
</gene>
<accession>A0A3P8MDR0</accession>
<dbReference type="Proteomes" id="UP001058569">
    <property type="component" value="Chromosome"/>
</dbReference>
<reference evidence="2" key="2">
    <citation type="submission" date="2022-07" db="EMBL/GenBank/DDBJ databases">
        <title>Complete genome of Mycoplasma caviae type strain G122.</title>
        <authorList>
            <person name="Spergser J."/>
        </authorList>
    </citation>
    <scope>NUCLEOTIDE SEQUENCE</scope>
    <source>
        <strain evidence="2">G122</strain>
    </source>
</reference>
<dbReference type="EMBL" id="CP101806">
    <property type="protein sequence ID" value="UUD35044.1"/>
    <property type="molecule type" value="Genomic_DNA"/>
</dbReference>